<feature type="domain" description="Exonuclease" evidence="4">
    <location>
        <begin position="50"/>
        <end position="230"/>
    </location>
</feature>
<evidence type="ECO:0000256" key="2">
    <source>
        <dbReference type="ARBA" id="ARBA00022801"/>
    </source>
</evidence>
<keyword evidence="2" id="KW-0378">Hydrolase</keyword>
<dbReference type="Proteomes" id="UP000032210">
    <property type="component" value="Unassembled WGS sequence"/>
</dbReference>
<dbReference type="GO" id="GO:0005829">
    <property type="term" value="C:cytosol"/>
    <property type="evidence" value="ECO:0007669"/>
    <property type="project" value="TreeGrafter"/>
</dbReference>
<dbReference type="PANTHER" id="PTHR30231:SF4">
    <property type="entry name" value="PROTEIN NEN2"/>
    <property type="match status" value="1"/>
</dbReference>
<keyword evidence="1" id="KW-0540">Nuclease</keyword>
<dbReference type="PANTHER" id="PTHR30231">
    <property type="entry name" value="DNA POLYMERASE III SUBUNIT EPSILON"/>
    <property type="match status" value="1"/>
</dbReference>
<dbReference type="GO" id="GO:0003676">
    <property type="term" value="F:nucleic acid binding"/>
    <property type="evidence" value="ECO:0007669"/>
    <property type="project" value="InterPro"/>
</dbReference>
<reference evidence="5 6" key="1">
    <citation type="submission" date="2015-01" db="EMBL/GenBank/DDBJ databases">
        <title>Genome sequence of the beneficial rhizobacterium Pseudomonas fluorescens 2-79.</title>
        <authorList>
            <person name="Thuermer A."/>
            <person name="Daniel R."/>
        </authorList>
    </citation>
    <scope>NUCLEOTIDE SEQUENCE [LARGE SCALE GENOMIC DNA]</scope>
    <source>
        <strain evidence="5 6">2-79</strain>
    </source>
</reference>
<dbReference type="AlphaFoldDB" id="A0A0D0TUR6"/>
<keyword evidence="3" id="KW-0269">Exonuclease</keyword>
<dbReference type="GO" id="GO:0003887">
    <property type="term" value="F:DNA-directed DNA polymerase activity"/>
    <property type="evidence" value="ECO:0007669"/>
    <property type="project" value="UniProtKB-EC"/>
</dbReference>
<evidence type="ECO:0000313" key="6">
    <source>
        <dbReference type="Proteomes" id="UP000032210"/>
    </source>
</evidence>
<comment type="caution">
    <text evidence="5">The sequence shown here is derived from an EMBL/GenBank/DDBJ whole genome shotgun (WGS) entry which is preliminary data.</text>
</comment>
<protein>
    <submittedName>
        <fullName evidence="5">DnaQ_1 protein</fullName>
        <ecNumber evidence="5">2.7.7.7</ecNumber>
    </submittedName>
</protein>
<organism evidence="5 6">
    <name type="scientific">Pseudomonas fluorescens</name>
    <dbReference type="NCBI Taxonomy" id="294"/>
    <lineage>
        <taxon>Bacteria</taxon>
        <taxon>Pseudomonadati</taxon>
        <taxon>Pseudomonadota</taxon>
        <taxon>Gammaproteobacteria</taxon>
        <taxon>Pseudomonadales</taxon>
        <taxon>Pseudomonadaceae</taxon>
        <taxon>Pseudomonas</taxon>
    </lineage>
</organism>
<evidence type="ECO:0000259" key="4">
    <source>
        <dbReference type="SMART" id="SM00479"/>
    </source>
</evidence>
<dbReference type="InterPro" id="IPR012337">
    <property type="entry name" value="RNaseH-like_sf"/>
</dbReference>
<dbReference type="GO" id="GO:0008408">
    <property type="term" value="F:3'-5' exonuclease activity"/>
    <property type="evidence" value="ECO:0007669"/>
    <property type="project" value="TreeGrafter"/>
</dbReference>
<dbReference type="InterPro" id="IPR013520">
    <property type="entry name" value="Ribonucl_H"/>
</dbReference>
<dbReference type="InterPro" id="IPR036397">
    <property type="entry name" value="RNaseH_sf"/>
</dbReference>
<keyword evidence="5" id="KW-0548">Nucleotidyltransferase</keyword>
<keyword evidence="5" id="KW-0808">Transferase</keyword>
<dbReference type="EC" id="2.7.7.7" evidence="5"/>
<dbReference type="Gene3D" id="3.30.420.10">
    <property type="entry name" value="Ribonuclease H-like superfamily/Ribonuclease H"/>
    <property type="match status" value="1"/>
</dbReference>
<dbReference type="NCBIfam" id="NF006602">
    <property type="entry name" value="PRK09146.1"/>
    <property type="match status" value="1"/>
</dbReference>
<accession>A0A0D0TUR6</accession>
<name>A0A0D0TUR6_PSEFL</name>
<dbReference type="SMART" id="SM00479">
    <property type="entry name" value="EXOIII"/>
    <property type="match status" value="1"/>
</dbReference>
<dbReference type="PATRIC" id="fig|294.125.peg.110"/>
<dbReference type="RefSeq" id="WP_043046265.1">
    <property type="nucleotide sequence ID" value="NZ_JXCQ01000001.1"/>
</dbReference>
<gene>
    <name evidence="5" type="primary">dnaQ_1</name>
    <name evidence="5" type="ORF">PFLU3_01050</name>
</gene>
<evidence type="ECO:0000256" key="1">
    <source>
        <dbReference type="ARBA" id="ARBA00022722"/>
    </source>
</evidence>
<dbReference type="Pfam" id="PF00929">
    <property type="entry name" value="RNase_T"/>
    <property type="match status" value="1"/>
</dbReference>
<dbReference type="SUPFAM" id="SSF53098">
    <property type="entry name" value="Ribonuclease H-like"/>
    <property type="match status" value="1"/>
</dbReference>
<evidence type="ECO:0000256" key="3">
    <source>
        <dbReference type="ARBA" id="ARBA00022839"/>
    </source>
</evidence>
<sequence>MKRSSKPEPCAPLDWAARFQVLAQEARHPSLQKFYRAGTVSPQTPIEQVQLMAMDVETTGLNPGAHSIVSIGLIPFTLKRIRCGQALYWVIKPPSELNEHSVTFHHITHSDILHAPPLSEVLDALLEAMAGNVMVVHYRNIERGFLDQALRRQLGEGLQFPVIDTMQLEARMHRGNRSWLDRLLRRAQPSIRLADSRERYHLPSYHAHHALTDALAAAELFQAQIAHHYVPGTPIQALWD</sequence>
<dbReference type="EMBL" id="JXCQ01000001">
    <property type="protein sequence ID" value="KIR24505.1"/>
    <property type="molecule type" value="Genomic_DNA"/>
</dbReference>
<proteinExistence type="predicted"/>
<evidence type="ECO:0000313" key="5">
    <source>
        <dbReference type="EMBL" id="KIR24505.1"/>
    </source>
</evidence>
<dbReference type="CDD" id="cd06127">
    <property type="entry name" value="DEDDh"/>
    <property type="match status" value="1"/>
</dbReference>